<reference evidence="1" key="1">
    <citation type="submission" date="2020-10" db="EMBL/GenBank/DDBJ databases">
        <authorList>
            <person name="Abbas A."/>
            <person name="Razzaq R."/>
            <person name="Waqas M."/>
            <person name="Abbas N."/>
            <person name="Nielsen T.K."/>
            <person name="Hansen L.H."/>
            <person name="Hussain S."/>
            <person name="Shahid M."/>
        </authorList>
    </citation>
    <scope>NUCLEOTIDE SEQUENCE</scope>
    <source>
        <strain evidence="1">S14</strain>
    </source>
</reference>
<name>A0ABU1DCN7_9HYPH</name>
<keyword evidence="2" id="KW-1185">Reference proteome</keyword>
<evidence type="ECO:0000313" key="2">
    <source>
        <dbReference type="Proteomes" id="UP001181622"/>
    </source>
</evidence>
<protein>
    <submittedName>
        <fullName evidence="1">Uncharacterized protein</fullName>
    </submittedName>
</protein>
<gene>
    <name evidence="1" type="ORF">IHQ68_04465</name>
</gene>
<evidence type="ECO:0000313" key="1">
    <source>
        <dbReference type="EMBL" id="MDR4305879.1"/>
    </source>
</evidence>
<dbReference type="EMBL" id="JADBEO010000007">
    <property type="protein sequence ID" value="MDR4305879.1"/>
    <property type="molecule type" value="Genomic_DNA"/>
</dbReference>
<comment type="caution">
    <text evidence="1">The sequence shown here is derived from an EMBL/GenBank/DDBJ whole genome shotgun (WGS) entry which is preliminary data.</text>
</comment>
<dbReference type="Proteomes" id="UP001181622">
    <property type="component" value="Unassembled WGS sequence"/>
</dbReference>
<proteinExistence type="predicted"/>
<sequence length="92" mass="10328">MTRLHRHPVASLLGRCRLGTLSAARIVREIAAPDAGARGLGLMSVAELADEIAARWRSIHRDEDAVLIVERDRRGACWRSRFRECGREHRGS</sequence>
<accession>A0ABU1DCN7</accession>
<dbReference type="RefSeq" id="WP_309389252.1">
    <property type="nucleotide sequence ID" value="NZ_JADBEO010000007.1"/>
</dbReference>
<organism evidence="1 2">
    <name type="scientific">Chelatococcus sambhunathii</name>
    <dbReference type="NCBI Taxonomy" id="363953"/>
    <lineage>
        <taxon>Bacteria</taxon>
        <taxon>Pseudomonadati</taxon>
        <taxon>Pseudomonadota</taxon>
        <taxon>Alphaproteobacteria</taxon>
        <taxon>Hyphomicrobiales</taxon>
        <taxon>Chelatococcaceae</taxon>
        <taxon>Chelatococcus</taxon>
    </lineage>
</organism>